<gene>
    <name evidence="2" type="ordered locus">MTR_5g083200</name>
    <name evidence="3" type="ORF">MTR_0002s1220</name>
</gene>
<name>G7K285_MEDTR</name>
<accession>G7K285</accession>
<dbReference type="GO" id="GO:0003676">
    <property type="term" value="F:nucleic acid binding"/>
    <property type="evidence" value="ECO:0007669"/>
    <property type="project" value="InterPro"/>
</dbReference>
<dbReference type="InterPro" id="IPR002156">
    <property type="entry name" value="RNaseH_domain"/>
</dbReference>
<evidence type="ECO:0000259" key="1">
    <source>
        <dbReference type="Pfam" id="PF13456"/>
    </source>
</evidence>
<sequence length="197" mass="22039">MCRKPVKLFLNVRVSCYKDGRKHICVKLGWGRANNTVSADRSSSSVLGEGEQQPAMRAVSTISAGGSNSTQQQHIRWQKPGTGRLKCNVDAEFTRSLNVIGVDMFIRDEAGQFVAAKTLRSSPICESGIGEALGLSYAIQWVHELKLTNVDFEMDAKRVVDYYNKVSNDISEFSATIDDCRRRCCYWFENSKTKRAA</sequence>
<dbReference type="HOGENOM" id="CLU_1477264_0_0_1"/>
<dbReference type="PANTHER" id="PTHR47074:SF48">
    <property type="entry name" value="POLYNUCLEOTIDYL TRANSFERASE, RIBONUCLEASE H-LIKE SUPERFAMILY PROTEIN"/>
    <property type="match status" value="1"/>
</dbReference>
<evidence type="ECO:0000313" key="5">
    <source>
        <dbReference type="EnsemblPlants" id="KEH17742"/>
    </source>
</evidence>
<evidence type="ECO:0000313" key="6">
    <source>
        <dbReference type="Proteomes" id="UP000002051"/>
    </source>
</evidence>
<evidence type="ECO:0000313" key="3">
    <source>
        <dbReference type="EMBL" id="KEH17742.1"/>
    </source>
</evidence>
<dbReference type="PANTHER" id="PTHR47074">
    <property type="entry name" value="BNAC02G40300D PROTEIN"/>
    <property type="match status" value="1"/>
</dbReference>
<dbReference type="PaxDb" id="3880-AES99645"/>
<dbReference type="EMBL" id="KL402727">
    <property type="protein sequence ID" value="KEH17742.1"/>
    <property type="molecule type" value="Genomic_DNA"/>
</dbReference>
<dbReference type="EnsemblPlants" id="AES99645">
    <property type="protein sequence ID" value="AES99645"/>
    <property type="gene ID" value="MTR_5g083200"/>
</dbReference>
<dbReference type="EnsemblPlants" id="KEH17742">
    <property type="protein sequence ID" value="KEH17742"/>
    <property type="gene ID" value="MTR_0002s1220"/>
</dbReference>
<evidence type="ECO:0000313" key="4">
    <source>
        <dbReference type="EnsemblPlants" id="AES99645"/>
    </source>
</evidence>
<accession>A0A0C3XRK7</accession>
<evidence type="ECO:0000313" key="2">
    <source>
        <dbReference type="EMBL" id="AES99645.2"/>
    </source>
</evidence>
<organism evidence="2 6">
    <name type="scientific">Medicago truncatula</name>
    <name type="common">Barrel medic</name>
    <name type="synonym">Medicago tribuloides</name>
    <dbReference type="NCBI Taxonomy" id="3880"/>
    <lineage>
        <taxon>Eukaryota</taxon>
        <taxon>Viridiplantae</taxon>
        <taxon>Streptophyta</taxon>
        <taxon>Embryophyta</taxon>
        <taxon>Tracheophyta</taxon>
        <taxon>Spermatophyta</taxon>
        <taxon>Magnoliopsida</taxon>
        <taxon>eudicotyledons</taxon>
        <taxon>Gunneridae</taxon>
        <taxon>Pentapetalae</taxon>
        <taxon>rosids</taxon>
        <taxon>fabids</taxon>
        <taxon>Fabales</taxon>
        <taxon>Fabaceae</taxon>
        <taxon>Papilionoideae</taxon>
        <taxon>50 kb inversion clade</taxon>
        <taxon>NPAAA clade</taxon>
        <taxon>Hologalegina</taxon>
        <taxon>IRL clade</taxon>
        <taxon>Trifolieae</taxon>
        <taxon>Medicago</taxon>
    </lineage>
</organism>
<feature type="domain" description="RNase H type-1" evidence="1">
    <location>
        <begin position="88"/>
        <end position="182"/>
    </location>
</feature>
<dbReference type="EMBL" id="CM001221">
    <property type="protein sequence ID" value="AES99645.2"/>
    <property type="molecule type" value="Genomic_DNA"/>
</dbReference>
<dbReference type="Pfam" id="PF13456">
    <property type="entry name" value="RVT_3"/>
    <property type="match status" value="1"/>
</dbReference>
<protein>
    <recommendedName>
        <fullName evidence="1">RNase H type-1 domain-containing protein</fullName>
    </recommendedName>
</protein>
<reference evidence="2 6" key="1">
    <citation type="journal article" date="2011" name="Nature">
        <title>The Medicago genome provides insight into the evolution of rhizobial symbioses.</title>
        <authorList>
            <person name="Young N.D."/>
            <person name="Debelle F."/>
            <person name="Oldroyd G.E."/>
            <person name="Geurts R."/>
            <person name="Cannon S.B."/>
            <person name="Udvardi M.K."/>
            <person name="Benedito V.A."/>
            <person name="Mayer K.F."/>
            <person name="Gouzy J."/>
            <person name="Schoof H."/>
            <person name="Van de Peer Y."/>
            <person name="Proost S."/>
            <person name="Cook D.R."/>
            <person name="Meyers B.C."/>
            <person name="Spannagl M."/>
            <person name="Cheung F."/>
            <person name="De Mita S."/>
            <person name="Krishnakumar V."/>
            <person name="Gundlach H."/>
            <person name="Zhou S."/>
            <person name="Mudge J."/>
            <person name="Bharti A.K."/>
            <person name="Murray J.D."/>
            <person name="Naoumkina M.A."/>
            <person name="Rosen B."/>
            <person name="Silverstein K.A."/>
            <person name="Tang H."/>
            <person name="Rombauts S."/>
            <person name="Zhao P.X."/>
            <person name="Zhou P."/>
            <person name="Barbe V."/>
            <person name="Bardou P."/>
            <person name="Bechner M."/>
            <person name="Bellec A."/>
            <person name="Berger A."/>
            <person name="Berges H."/>
            <person name="Bidwell S."/>
            <person name="Bisseling T."/>
            <person name="Choisne N."/>
            <person name="Couloux A."/>
            <person name="Denny R."/>
            <person name="Deshpande S."/>
            <person name="Dai X."/>
            <person name="Doyle J.J."/>
            <person name="Dudez A.M."/>
            <person name="Farmer A.D."/>
            <person name="Fouteau S."/>
            <person name="Franken C."/>
            <person name="Gibelin C."/>
            <person name="Gish J."/>
            <person name="Goldstein S."/>
            <person name="Gonzalez A.J."/>
            <person name="Green P.J."/>
            <person name="Hallab A."/>
            <person name="Hartog M."/>
            <person name="Hua A."/>
            <person name="Humphray S.J."/>
            <person name="Jeong D.H."/>
            <person name="Jing Y."/>
            <person name="Jocker A."/>
            <person name="Kenton S.M."/>
            <person name="Kim D.J."/>
            <person name="Klee K."/>
            <person name="Lai H."/>
            <person name="Lang C."/>
            <person name="Lin S."/>
            <person name="Macmil S.L."/>
            <person name="Magdelenat G."/>
            <person name="Matthews L."/>
            <person name="McCorrison J."/>
            <person name="Monaghan E.L."/>
            <person name="Mun J.H."/>
            <person name="Najar F.Z."/>
            <person name="Nicholson C."/>
            <person name="Noirot C."/>
            <person name="O'Bleness M."/>
            <person name="Paule C.R."/>
            <person name="Poulain J."/>
            <person name="Prion F."/>
            <person name="Qin B."/>
            <person name="Qu C."/>
            <person name="Retzel E.F."/>
            <person name="Riddle C."/>
            <person name="Sallet E."/>
            <person name="Samain S."/>
            <person name="Samson N."/>
            <person name="Sanders I."/>
            <person name="Saurat O."/>
            <person name="Scarpelli C."/>
            <person name="Schiex T."/>
            <person name="Segurens B."/>
            <person name="Severin A.J."/>
            <person name="Sherrier D.J."/>
            <person name="Shi R."/>
            <person name="Sims S."/>
            <person name="Singer S.R."/>
            <person name="Sinharoy S."/>
            <person name="Sterck L."/>
            <person name="Viollet A."/>
            <person name="Wang B.B."/>
            <person name="Wang K."/>
            <person name="Wang M."/>
            <person name="Wang X."/>
            <person name="Warfsmann J."/>
            <person name="Weissenbach J."/>
            <person name="White D.D."/>
            <person name="White J.D."/>
            <person name="Wiley G.B."/>
            <person name="Wincker P."/>
            <person name="Xing Y."/>
            <person name="Yang L."/>
            <person name="Yao Z."/>
            <person name="Ying F."/>
            <person name="Zhai J."/>
            <person name="Zhou L."/>
            <person name="Zuber A."/>
            <person name="Denarie J."/>
            <person name="Dixon R.A."/>
            <person name="May G.D."/>
            <person name="Schwartz D.C."/>
            <person name="Rogers J."/>
            <person name="Quetier F."/>
            <person name="Town C.D."/>
            <person name="Roe B.A."/>
        </authorList>
    </citation>
    <scope>NUCLEOTIDE SEQUENCE [LARGE SCALE GENOMIC DNA]</scope>
    <source>
        <strain evidence="2">A17</strain>
        <strain evidence="4 6">cv. Jemalong A17</strain>
    </source>
</reference>
<dbReference type="Proteomes" id="UP000002051">
    <property type="component" value="Chromosome 5"/>
</dbReference>
<dbReference type="AlphaFoldDB" id="G7K285"/>
<proteinExistence type="predicted"/>
<dbReference type="GO" id="GO:0004523">
    <property type="term" value="F:RNA-DNA hybrid ribonuclease activity"/>
    <property type="evidence" value="ECO:0007669"/>
    <property type="project" value="InterPro"/>
</dbReference>
<dbReference type="InterPro" id="IPR052929">
    <property type="entry name" value="RNase_H-like_EbsB-rel"/>
</dbReference>
<keyword evidence="6" id="KW-1185">Reference proteome</keyword>
<reference evidence="5" key="3">
    <citation type="submission" date="2015-06" db="UniProtKB">
        <authorList>
            <consortium name="EnsemblPlants"/>
        </authorList>
    </citation>
    <scope>IDENTIFICATION</scope>
    <source>
        <strain evidence="4">cv. Jemalong A17</strain>
    </source>
</reference>
<reference evidence="2 6" key="2">
    <citation type="journal article" date="2014" name="BMC Genomics">
        <title>An improved genome release (version Mt4.0) for the model legume Medicago truncatula.</title>
        <authorList>
            <person name="Tang H."/>
            <person name="Krishnakumar V."/>
            <person name="Bidwell S."/>
            <person name="Rosen B."/>
            <person name="Chan A."/>
            <person name="Zhou S."/>
            <person name="Gentzbittel L."/>
            <person name="Childs K.L."/>
            <person name="Yandell M."/>
            <person name="Gundlach H."/>
            <person name="Mayer K.F."/>
            <person name="Schwartz D.C."/>
            <person name="Town C.D."/>
        </authorList>
    </citation>
    <scope>GENOME REANNOTATION</scope>
    <source>
        <strain evidence="2">A17</strain>
        <strain evidence="4 6">cv. Jemalong A17</strain>
    </source>
</reference>